<dbReference type="PANTHER" id="PTHR30514:SF1">
    <property type="entry name" value="HTH-TYPE TRANSCRIPTIONAL REGULATOR HEXR-RELATED"/>
    <property type="match status" value="1"/>
</dbReference>
<evidence type="ECO:0000256" key="2">
    <source>
        <dbReference type="ARBA" id="ARBA00023125"/>
    </source>
</evidence>
<dbReference type="CDD" id="cd05013">
    <property type="entry name" value="SIS_RpiR"/>
    <property type="match status" value="1"/>
</dbReference>
<dbReference type="InterPro" id="IPR009057">
    <property type="entry name" value="Homeodomain-like_sf"/>
</dbReference>
<keyword evidence="2" id="KW-0238">DNA-binding</keyword>
<keyword evidence="7" id="KW-1185">Reference proteome</keyword>
<evidence type="ECO:0000256" key="1">
    <source>
        <dbReference type="ARBA" id="ARBA00023015"/>
    </source>
</evidence>
<name>A0ABT6ZID4_9ACTN</name>
<feature type="domain" description="HTH rpiR-type" evidence="4">
    <location>
        <begin position="1"/>
        <end position="77"/>
    </location>
</feature>
<dbReference type="Pfam" id="PF01418">
    <property type="entry name" value="HTH_6"/>
    <property type="match status" value="1"/>
</dbReference>
<dbReference type="InterPro" id="IPR035472">
    <property type="entry name" value="RpiR-like_SIS"/>
</dbReference>
<dbReference type="Gene3D" id="1.10.10.10">
    <property type="entry name" value="Winged helix-like DNA-binding domain superfamily/Winged helix DNA-binding domain"/>
    <property type="match status" value="1"/>
</dbReference>
<evidence type="ECO:0000259" key="5">
    <source>
        <dbReference type="PROSITE" id="PS51464"/>
    </source>
</evidence>
<dbReference type="InterPro" id="IPR001347">
    <property type="entry name" value="SIS_dom"/>
</dbReference>
<dbReference type="EMBL" id="JASJEX010000001">
    <property type="protein sequence ID" value="MDJ1128652.1"/>
    <property type="molecule type" value="Genomic_DNA"/>
</dbReference>
<feature type="domain" description="SIS" evidence="5">
    <location>
        <begin position="126"/>
        <end position="268"/>
    </location>
</feature>
<sequence length="311" mass="35096">MYLTHRIEELALRHDDARRAIGDFVLENHDHLDDFTIADIAEATFTSKPTVVRFAKTLGFSGWRDFLRAFMQEERRRERNRTAVDVNLPFTAENTDEQIIQAIGDLSAEAIADTFALLDRGALKRAVLYLQRATSVAVFGIAPNSFVADLFCRKLLSIGKQAHTVPDGEYGITARSLGPDDLAVVISYSGDNPNANPLRQIPTLMNRRVMVIGLTSAGHNYLRETVPCTFTISSHEHLYAKVANFATEESINYILNALFACLFARDYERNLAYRIEGARQLEDERKVSLEELRAARPLPRASFREVPRPRP</sequence>
<dbReference type="InterPro" id="IPR036388">
    <property type="entry name" value="WH-like_DNA-bd_sf"/>
</dbReference>
<organism evidence="6 7">
    <name type="scientific">Kribbibacterium absianum</name>
    <dbReference type="NCBI Taxonomy" id="3044210"/>
    <lineage>
        <taxon>Bacteria</taxon>
        <taxon>Bacillati</taxon>
        <taxon>Actinomycetota</taxon>
        <taxon>Coriobacteriia</taxon>
        <taxon>Coriobacteriales</taxon>
        <taxon>Kribbibacteriaceae</taxon>
        <taxon>Kribbibacterium</taxon>
    </lineage>
</organism>
<dbReference type="SUPFAM" id="SSF53697">
    <property type="entry name" value="SIS domain"/>
    <property type="match status" value="1"/>
</dbReference>
<accession>A0ABT6ZID4</accession>
<dbReference type="PROSITE" id="PS51464">
    <property type="entry name" value="SIS"/>
    <property type="match status" value="1"/>
</dbReference>
<dbReference type="RefSeq" id="WP_283712295.1">
    <property type="nucleotide sequence ID" value="NZ_JASJEW010000001.1"/>
</dbReference>
<dbReference type="SUPFAM" id="SSF46689">
    <property type="entry name" value="Homeodomain-like"/>
    <property type="match status" value="1"/>
</dbReference>
<evidence type="ECO:0000256" key="3">
    <source>
        <dbReference type="ARBA" id="ARBA00023163"/>
    </source>
</evidence>
<comment type="caution">
    <text evidence="6">The sequence shown here is derived from an EMBL/GenBank/DDBJ whole genome shotgun (WGS) entry which is preliminary data.</text>
</comment>
<dbReference type="InterPro" id="IPR047640">
    <property type="entry name" value="RpiR-like"/>
</dbReference>
<reference evidence="6" key="1">
    <citation type="submission" date="2023-05" db="EMBL/GenBank/DDBJ databases">
        <title>[olsenella] sp. nov., isolated from a pig farm feces dump.</title>
        <authorList>
            <person name="Chang Y.-H."/>
        </authorList>
    </citation>
    <scope>NUCLEOTIDE SEQUENCE</scope>
    <source>
        <strain evidence="6">YH-ols2217</strain>
    </source>
</reference>
<keyword evidence="1" id="KW-0805">Transcription regulation</keyword>
<dbReference type="Proteomes" id="UP001431693">
    <property type="component" value="Unassembled WGS sequence"/>
</dbReference>
<protein>
    <submittedName>
        <fullName evidence="6">MurR/RpiR family transcriptional regulator</fullName>
    </submittedName>
</protein>
<dbReference type="InterPro" id="IPR046348">
    <property type="entry name" value="SIS_dom_sf"/>
</dbReference>
<evidence type="ECO:0000313" key="6">
    <source>
        <dbReference type="EMBL" id="MDJ1128652.1"/>
    </source>
</evidence>
<dbReference type="PROSITE" id="PS51071">
    <property type="entry name" value="HTH_RPIR"/>
    <property type="match status" value="1"/>
</dbReference>
<keyword evidence="3" id="KW-0804">Transcription</keyword>
<dbReference type="PANTHER" id="PTHR30514">
    <property type="entry name" value="GLUCOKINASE"/>
    <property type="match status" value="1"/>
</dbReference>
<gene>
    <name evidence="6" type="ORF">QJ043_00935</name>
</gene>
<evidence type="ECO:0000313" key="7">
    <source>
        <dbReference type="Proteomes" id="UP001431693"/>
    </source>
</evidence>
<evidence type="ECO:0000259" key="4">
    <source>
        <dbReference type="PROSITE" id="PS51071"/>
    </source>
</evidence>
<proteinExistence type="predicted"/>
<dbReference type="InterPro" id="IPR000281">
    <property type="entry name" value="HTH_RpiR"/>
</dbReference>
<dbReference type="Gene3D" id="3.40.50.10490">
    <property type="entry name" value="Glucose-6-phosphate isomerase like protein, domain 1"/>
    <property type="match status" value="1"/>
</dbReference>